<organism evidence="2 3">
    <name type="scientific">Flaviaesturariibacter aridisoli</name>
    <dbReference type="NCBI Taxonomy" id="2545761"/>
    <lineage>
        <taxon>Bacteria</taxon>
        <taxon>Pseudomonadati</taxon>
        <taxon>Bacteroidota</taxon>
        <taxon>Chitinophagia</taxon>
        <taxon>Chitinophagales</taxon>
        <taxon>Chitinophagaceae</taxon>
        <taxon>Flaviaestuariibacter</taxon>
    </lineage>
</organism>
<sequence length="75" mass="8302">MEKQNNNPEENKPLSPDPDQSPESPKMHSNDPQKNMRGPVSSFMHNLGKNVRDHGGEHTNDKGSGGQKMDGYEDA</sequence>
<name>A0A4R4DUI9_9BACT</name>
<evidence type="ECO:0000313" key="3">
    <source>
        <dbReference type="Proteomes" id="UP000295164"/>
    </source>
</evidence>
<dbReference type="EMBL" id="SKFH01000056">
    <property type="protein sequence ID" value="TCZ64774.1"/>
    <property type="molecule type" value="Genomic_DNA"/>
</dbReference>
<feature type="compositionally biased region" description="Basic and acidic residues" evidence="1">
    <location>
        <begin position="50"/>
        <end position="61"/>
    </location>
</feature>
<proteinExistence type="predicted"/>
<dbReference type="RefSeq" id="WP_131854326.1">
    <property type="nucleotide sequence ID" value="NZ_SKFH01000056.1"/>
</dbReference>
<dbReference type="Proteomes" id="UP000295164">
    <property type="component" value="Unassembled WGS sequence"/>
</dbReference>
<dbReference type="AlphaFoldDB" id="A0A4R4DUI9"/>
<accession>A0A4R4DUI9</accession>
<evidence type="ECO:0000256" key="1">
    <source>
        <dbReference type="SAM" id="MobiDB-lite"/>
    </source>
</evidence>
<evidence type="ECO:0000313" key="2">
    <source>
        <dbReference type="EMBL" id="TCZ64774.1"/>
    </source>
</evidence>
<keyword evidence="3" id="KW-1185">Reference proteome</keyword>
<feature type="region of interest" description="Disordered" evidence="1">
    <location>
        <begin position="1"/>
        <end position="75"/>
    </location>
</feature>
<comment type="caution">
    <text evidence="2">The sequence shown here is derived from an EMBL/GenBank/DDBJ whole genome shotgun (WGS) entry which is preliminary data.</text>
</comment>
<reference evidence="2 3" key="1">
    <citation type="submission" date="2019-03" db="EMBL/GenBank/DDBJ databases">
        <authorList>
            <person name="Kim M.K.M."/>
        </authorList>
    </citation>
    <scope>NUCLEOTIDE SEQUENCE [LARGE SCALE GENOMIC DNA]</scope>
    <source>
        <strain evidence="2 3">17J68-15</strain>
    </source>
</reference>
<gene>
    <name evidence="2" type="ORF">E0486_17890</name>
</gene>
<protein>
    <submittedName>
        <fullName evidence="2">Uncharacterized protein</fullName>
    </submittedName>
</protein>